<name>A0A2P2NRK2_RHIMU</name>
<proteinExistence type="predicted"/>
<organism evidence="1">
    <name type="scientific">Rhizophora mucronata</name>
    <name type="common">Asiatic mangrove</name>
    <dbReference type="NCBI Taxonomy" id="61149"/>
    <lineage>
        <taxon>Eukaryota</taxon>
        <taxon>Viridiplantae</taxon>
        <taxon>Streptophyta</taxon>
        <taxon>Embryophyta</taxon>
        <taxon>Tracheophyta</taxon>
        <taxon>Spermatophyta</taxon>
        <taxon>Magnoliopsida</taxon>
        <taxon>eudicotyledons</taxon>
        <taxon>Gunneridae</taxon>
        <taxon>Pentapetalae</taxon>
        <taxon>rosids</taxon>
        <taxon>fabids</taxon>
        <taxon>Malpighiales</taxon>
        <taxon>Rhizophoraceae</taxon>
        <taxon>Rhizophora</taxon>
    </lineage>
</organism>
<accession>A0A2P2NRK2</accession>
<evidence type="ECO:0000313" key="1">
    <source>
        <dbReference type="EMBL" id="MBX45064.1"/>
    </source>
</evidence>
<reference evidence="1" key="1">
    <citation type="submission" date="2018-02" db="EMBL/GenBank/DDBJ databases">
        <title>Rhizophora mucronata_Transcriptome.</title>
        <authorList>
            <person name="Meera S.P."/>
            <person name="Sreeshan A."/>
            <person name="Augustine A."/>
        </authorList>
    </citation>
    <scope>NUCLEOTIDE SEQUENCE</scope>
    <source>
        <tissue evidence="1">Leaf</tissue>
    </source>
</reference>
<dbReference type="AlphaFoldDB" id="A0A2P2NRK2"/>
<dbReference type="EMBL" id="GGEC01064580">
    <property type="protein sequence ID" value="MBX45064.1"/>
    <property type="molecule type" value="Transcribed_RNA"/>
</dbReference>
<protein>
    <submittedName>
        <fullName evidence="1">Uncharacterized protein</fullName>
    </submittedName>
</protein>
<sequence>MLEGNNISTVWKENVDTREEITLKVHR</sequence>